<keyword evidence="5 6" id="KW-0472">Membrane</keyword>
<keyword evidence="4 6" id="KW-1133">Transmembrane helix</keyword>
<proteinExistence type="predicted"/>
<gene>
    <name evidence="8" type="ORF">BECKFW1821A_GA0114235_106214</name>
</gene>
<evidence type="ECO:0000256" key="2">
    <source>
        <dbReference type="ARBA" id="ARBA00022475"/>
    </source>
</evidence>
<feature type="transmembrane region" description="Helical" evidence="6">
    <location>
        <begin position="112"/>
        <end position="131"/>
    </location>
</feature>
<name>A0A450SRQ0_9GAMM</name>
<evidence type="ECO:0000256" key="3">
    <source>
        <dbReference type="ARBA" id="ARBA00022692"/>
    </source>
</evidence>
<dbReference type="InterPro" id="IPR010432">
    <property type="entry name" value="RDD"/>
</dbReference>
<accession>A0A450SRQ0</accession>
<dbReference type="EMBL" id="CAADEW010000062">
    <property type="protein sequence ID" value="VFJ56572.1"/>
    <property type="molecule type" value="Genomic_DNA"/>
</dbReference>
<organism evidence="8">
    <name type="scientific">Candidatus Kentrum sp. FW</name>
    <dbReference type="NCBI Taxonomy" id="2126338"/>
    <lineage>
        <taxon>Bacteria</taxon>
        <taxon>Pseudomonadati</taxon>
        <taxon>Pseudomonadota</taxon>
        <taxon>Gammaproteobacteria</taxon>
        <taxon>Candidatus Kentrum</taxon>
    </lineage>
</organism>
<evidence type="ECO:0000256" key="5">
    <source>
        <dbReference type="ARBA" id="ARBA00023136"/>
    </source>
</evidence>
<feature type="transmembrane region" description="Helical" evidence="6">
    <location>
        <begin position="20"/>
        <end position="48"/>
    </location>
</feature>
<keyword evidence="3 6" id="KW-0812">Transmembrane</keyword>
<dbReference type="PANTHER" id="PTHR36115">
    <property type="entry name" value="PROLINE-RICH ANTIGEN HOMOLOG-RELATED"/>
    <property type="match status" value="1"/>
</dbReference>
<feature type="domain" description="RDD" evidence="7">
    <location>
        <begin position="17"/>
        <end position="144"/>
    </location>
</feature>
<feature type="transmembrane region" description="Helical" evidence="6">
    <location>
        <begin position="55"/>
        <end position="78"/>
    </location>
</feature>
<sequence>MSNEKTSIEAFGATYEYAGFWIRSGAAVIDTIILLLITGPIVTAIYGAEYWEGEYIIAGFWDFIITWILPVVAIVFLWNWKQATPGKMALKVLIVDEKTGNSPTMKQWIIRYLGYYLSLIPLGFGYFWVAWDSKKQGWHDKLAGTVVIRPKNKGVESVRFERTKT</sequence>
<evidence type="ECO:0000256" key="1">
    <source>
        <dbReference type="ARBA" id="ARBA00004651"/>
    </source>
</evidence>
<keyword evidence="2" id="KW-1003">Cell membrane</keyword>
<dbReference type="PANTHER" id="PTHR36115:SF4">
    <property type="entry name" value="MEMBRANE PROTEIN"/>
    <property type="match status" value="1"/>
</dbReference>
<dbReference type="Pfam" id="PF06271">
    <property type="entry name" value="RDD"/>
    <property type="match status" value="1"/>
</dbReference>
<protein>
    <submittedName>
        <fullName evidence="8">Uncharacterized membrane protein YckC, RDD family</fullName>
    </submittedName>
</protein>
<comment type="subcellular location">
    <subcellularLocation>
        <location evidence="1">Cell membrane</location>
        <topology evidence="1">Multi-pass membrane protein</topology>
    </subcellularLocation>
</comment>
<dbReference type="AlphaFoldDB" id="A0A450SRQ0"/>
<evidence type="ECO:0000256" key="4">
    <source>
        <dbReference type="ARBA" id="ARBA00022989"/>
    </source>
</evidence>
<evidence type="ECO:0000256" key="6">
    <source>
        <dbReference type="SAM" id="Phobius"/>
    </source>
</evidence>
<evidence type="ECO:0000313" key="8">
    <source>
        <dbReference type="EMBL" id="VFJ56572.1"/>
    </source>
</evidence>
<reference evidence="8" key="1">
    <citation type="submission" date="2019-02" db="EMBL/GenBank/DDBJ databases">
        <authorList>
            <person name="Gruber-Vodicka R. H."/>
            <person name="Seah K. B. B."/>
        </authorList>
    </citation>
    <scope>NUCLEOTIDE SEQUENCE</scope>
    <source>
        <strain evidence="8">BECK_BZ15</strain>
    </source>
</reference>
<dbReference type="GO" id="GO:0005886">
    <property type="term" value="C:plasma membrane"/>
    <property type="evidence" value="ECO:0007669"/>
    <property type="project" value="UniProtKB-SubCell"/>
</dbReference>
<evidence type="ECO:0000259" key="7">
    <source>
        <dbReference type="Pfam" id="PF06271"/>
    </source>
</evidence>
<dbReference type="InterPro" id="IPR051791">
    <property type="entry name" value="Pra-immunoreactive"/>
</dbReference>